<dbReference type="SUPFAM" id="SSF52980">
    <property type="entry name" value="Restriction endonuclease-like"/>
    <property type="match status" value="1"/>
</dbReference>
<sequence>MKDLNEGKVQQWLGYMMIGCFCWITYFNFQGFFRGIVDMFAALPFWWFLIVLPLFAMSVVWSISLGEQEIKALEEQVQNNQQMMAQRERCLRLIHYDVQQIPPLQFEYYCADLLRLLGYQEVKVTKSKRISALTSEGNRVYIGCKQKKSDDLIEQHMLENFYSVMSHDKVNEGIFITTSSFSQQAIEWVKECKITCIDGNTLSELILFATRESREQLKKYSLRE</sequence>
<dbReference type="Proteomes" id="UP001058016">
    <property type="component" value="Chromosome"/>
</dbReference>
<dbReference type="RefSeq" id="WP_212724906.1">
    <property type="nucleotide sequence ID" value="NZ_CP071249.1"/>
</dbReference>
<dbReference type="AlphaFoldDB" id="A0A9Q9CRU7"/>
<name>A0A9Q9CRU7_9FIRM</name>
<dbReference type="PANTHER" id="PTHR30015:SF7">
    <property type="entry name" value="TYPE IV METHYL-DIRECTED RESTRICTION ENZYME ECOKMRR"/>
    <property type="match status" value="1"/>
</dbReference>
<dbReference type="GO" id="GO:0015666">
    <property type="term" value="F:restriction endodeoxyribonuclease activity"/>
    <property type="evidence" value="ECO:0007669"/>
    <property type="project" value="TreeGrafter"/>
</dbReference>
<evidence type="ECO:0000259" key="2">
    <source>
        <dbReference type="Pfam" id="PF04471"/>
    </source>
</evidence>
<keyword evidence="4" id="KW-0255">Endonuclease</keyword>
<dbReference type="EMBL" id="CP071250">
    <property type="protein sequence ID" value="UUF08782.1"/>
    <property type="molecule type" value="Genomic_DNA"/>
</dbReference>
<evidence type="ECO:0000313" key="3">
    <source>
        <dbReference type="EMBL" id="UUF05775.1"/>
    </source>
</evidence>
<evidence type="ECO:0000313" key="6">
    <source>
        <dbReference type="Proteomes" id="UP001058072"/>
    </source>
</evidence>
<feature type="transmembrane region" description="Helical" evidence="1">
    <location>
        <begin position="12"/>
        <end position="33"/>
    </location>
</feature>
<evidence type="ECO:0000313" key="5">
    <source>
        <dbReference type="Proteomes" id="UP001058016"/>
    </source>
</evidence>
<dbReference type="InterPro" id="IPR011335">
    <property type="entry name" value="Restrct_endonuc-II-like"/>
</dbReference>
<dbReference type="Gene3D" id="3.40.1350.10">
    <property type="match status" value="1"/>
</dbReference>
<dbReference type="InterPro" id="IPR011856">
    <property type="entry name" value="tRNA_endonuc-like_dom_sf"/>
</dbReference>
<dbReference type="EMBL" id="CP071249">
    <property type="protein sequence ID" value="UUF05775.1"/>
    <property type="molecule type" value="Genomic_DNA"/>
</dbReference>
<dbReference type="InterPro" id="IPR007560">
    <property type="entry name" value="Restrct_endonuc_IV_Mrr"/>
</dbReference>
<keyword evidence="5" id="KW-1185">Reference proteome</keyword>
<evidence type="ECO:0000256" key="1">
    <source>
        <dbReference type="SAM" id="Phobius"/>
    </source>
</evidence>
<proteinExistence type="predicted"/>
<organism evidence="4 6">
    <name type="scientific">Turicibacter bilis</name>
    <dbReference type="NCBI Taxonomy" id="2735723"/>
    <lineage>
        <taxon>Bacteria</taxon>
        <taxon>Bacillati</taxon>
        <taxon>Bacillota</taxon>
        <taxon>Erysipelotrichia</taxon>
        <taxon>Erysipelotrichales</taxon>
        <taxon>Turicibacteraceae</taxon>
        <taxon>Turicibacter</taxon>
    </lineage>
</organism>
<dbReference type="GO" id="GO:0009307">
    <property type="term" value="P:DNA restriction-modification system"/>
    <property type="evidence" value="ECO:0007669"/>
    <property type="project" value="InterPro"/>
</dbReference>
<dbReference type="GO" id="GO:0003677">
    <property type="term" value="F:DNA binding"/>
    <property type="evidence" value="ECO:0007669"/>
    <property type="project" value="InterPro"/>
</dbReference>
<dbReference type="Pfam" id="PF04471">
    <property type="entry name" value="Mrr_cat"/>
    <property type="match status" value="1"/>
</dbReference>
<accession>A0A9Q9CRU7</accession>
<feature type="domain" description="Restriction endonuclease type IV Mrr" evidence="2">
    <location>
        <begin position="99"/>
        <end position="206"/>
    </location>
</feature>
<protein>
    <submittedName>
        <fullName evidence="4">Restriction endonuclease</fullName>
    </submittedName>
</protein>
<reference evidence="4 5" key="1">
    <citation type="submission" date="2021-03" db="EMBL/GenBank/DDBJ databases">
        <title>Comparative Genomics and Metabolomics in the genus Turicibacter.</title>
        <authorList>
            <person name="Maki J."/>
            <person name="Looft T."/>
        </authorList>
    </citation>
    <scope>NUCLEOTIDE SEQUENCE</scope>
    <source>
        <strain evidence="4">ISU324</strain>
        <strain evidence="3 5">MMM721</strain>
    </source>
</reference>
<dbReference type="PANTHER" id="PTHR30015">
    <property type="entry name" value="MRR RESTRICTION SYSTEM PROTEIN"/>
    <property type="match status" value="1"/>
</dbReference>
<dbReference type="PROSITE" id="PS51257">
    <property type="entry name" value="PROKAR_LIPOPROTEIN"/>
    <property type="match status" value="1"/>
</dbReference>
<dbReference type="Proteomes" id="UP001058072">
    <property type="component" value="Chromosome"/>
</dbReference>
<evidence type="ECO:0000313" key="4">
    <source>
        <dbReference type="EMBL" id="UUF08782.1"/>
    </source>
</evidence>
<keyword evidence="1" id="KW-0812">Transmembrane</keyword>
<keyword evidence="4" id="KW-0378">Hydrolase</keyword>
<gene>
    <name evidence="3" type="ORF">J0J69_12165</name>
    <name evidence="4" type="ORF">J0J70_01795</name>
</gene>
<dbReference type="InterPro" id="IPR052906">
    <property type="entry name" value="Type_IV_Methyl-Rstrct_Enzyme"/>
</dbReference>
<keyword evidence="1" id="KW-1133">Transmembrane helix</keyword>
<feature type="transmembrane region" description="Helical" evidence="1">
    <location>
        <begin position="45"/>
        <end position="63"/>
    </location>
</feature>
<keyword evidence="4" id="KW-0540">Nuclease</keyword>
<keyword evidence="1" id="KW-0472">Membrane</keyword>